<proteinExistence type="predicted"/>
<name>A0ABU6XZH6_9FABA</name>
<dbReference type="Proteomes" id="UP001341840">
    <property type="component" value="Unassembled WGS sequence"/>
</dbReference>
<sequence length="118" mass="13493">MPNKWYQSRWLIGLVLRSIYEKHRKSSRQGGSSSESRGLCGGVMDEYSKCGEGARGDVLNDRRKVIQKHEQLGCKRSFRKQLSGVILKMALAGTVILEFRHVTKGDWINSLINIWSLR</sequence>
<organism evidence="1 2">
    <name type="scientific">Stylosanthes scabra</name>
    <dbReference type="NCBI Taxonomy" id="79078"/>
    <lineage>
        <taxon>Eukaryota</taxon>
        <taxon>Viridiplantae</taxon>
        <taxon>Streptophyta</taxon>
        <taxon>Embryophyta</taxon>
        <taxon>Tracheophyta</taxon>
        <taxon>Spermatophyta</taxon>
        <taxon>Magnoliopsida</taxon>
        <taxon>eudicotyledons</taxon>
        <taxon>Gunneridae</taxon>
        <taxon>Pentapetalae</taxon>
        <taxon>rosids</taxon>
        <taxon>fabids</taxon>
        <taxon>Fabales</taxon>
        <taxon>Fabaceae</taxon>
        <taxon>Papilionoideae</taxon>
        <taxon>50 kb inversion clade</taxon>
        <taxon>dalbergioids sensu lato</taxon>
        <taxon>Dalbergieae</taxon>
        <taxon>Pterocarpus clade</taxon>
        <taxon>Stylosanthes</taxon>
    </lineage>
</organism>
<gene>
    <name evidence="1" type="ORF">PIB30_001350</name>
</gene>
<protein>
    <submittedName>
        <fullName evidence="1">Uncharacterized protein</fullName>
    </submittedName>
</protein>
<dbReference type="EMBL" id="JASCZI010241658">
    <property type="protein sequence ID" value="MED6203652.1"/>
    <property type="molecule type" value="Genomic_DNA"/>
</dbReference>
<reference evidence="1 2" key="1">
    <citation type="journal article" date="2023" name="Plants (Basel)">
        <title>Bridging the Gap: Combining Genomics and Transcriptomics Approaches to Understand Stylosanthes scabra, an Orphan Legume from the Brazilian Caatinga.</title>
        <authorList>
            <person name="Ferreira-Neto J.R.C."/>
            <person name="da Silva M.D."/>
            <person name="Binneck E."/>
            <person name="de Melo N.F."/>
            <person name="da Silva R.H."/>
            <person name="de Melo A.L.T.M."/>
            <person name="Pandolfi V."/>
            <person name="Bustamante F.O."/>
            <person name="Brasileiro-Vidal A.C."/>
            <person name="Benko-Iseppon A.M."/>
        </authorList>
    </citation>
    <scope>NUCLEOTIDE SEQUENCE [LARGE SCALE GENOMIC DNA]</scope>
    <source>
        <tissue evidence="1">Leaves</tissue>
    </source>
</reference>
<keyword evidence="2" id="KW-1185">Reference proteome</keyword>
<evidence type="ECO:0000313" key="2">
    <source>
        <dbReference type="Proteomes" id="UP001341840"/>
    </source>
</evidence>
<comment type="caution">
    <text evidence="1">The sequence shown here is derived from an EMBL/GenBank/DDBJ whole genome shotgun (WGS) entry which is preliminary data.</text>
</comment>
<evidence type="ECO:0000313" key="1">
    <source>
        <dbReference type="EMBL" id="MED6203652.1"/>
    </source>
</evidence>
<accession>A0ABU6XZH6</accession>